<protein>
    <recommendedName>
        <fullName evidence="3">Nitrate reductase</fullName>
    </recommendedName>
</protein>
<dbReference type="STRING" id="314283.MED297_20302"/>
<dbReference type="InterPro" id="IPR009267">
    <property type="entry name" value="NTP_transf_6"/>
</dbReference>
<dbReference type="PANTHER" id="PTHR39166">
    <property type="entry name" value="BLL1166 PROTEIN"/>
    <property type="match status" value="1"/>
</dbReference>
<evidence type="ECO:0000313" key="2">
    <source>
        <dbReference type="Proteomes" id="UP000005953"/>
    </source>
</evidence>
<evidence type="ECO:0000313" key="1">
    <source>
        <dbReference type="EMBL" id="EAR11266.1"/>
    </source>
</evidence>
<proteinExistence type="predicted"/>
<keyword evidence="2" id="KW-1185">Reference proteome</keyword>
<gene>
    <name evidence="1" type="ORF">MED297_20302</name>
</gene>
<evidence type="ECO:0008006" key="3">
    <source>
        <dbReference type="Google" id="ProtNLM"/>
    </source>
</evidence>
<comment type="caution">
    <text evidence="1">The sequence shown here is derived from an EMBL/GenBank/DDBJ whole genome shotgun (WGS) entry which is preliminary data.</text>
</comment>
<dbReference type="EMBL" id="AAOE01000001">
    <property type="protein sequence ID" value="EAR11266.1"/>
    <property type="molecule type" value="Genomic_DNA"/>
</dbReference>
<accession>A4B9G5</accession>
<dbReference type="Pfam" id="PF06042">
    <property type="entry name" value="NTP_transf_6"/>
    <property type="match status" value="1"/>
</dbReference>
<dbReference type="HOGENOM" id="CLU_092842_1_0_6"/>
<sequence>MTLLEQHTLGLESAQQKTTIQHWLTESSLHWQALIEARKLNLSDWCLAAGFVRNLIWDRLHGRSDCTPLNDIDLIYFNPTDSTEATDRALEAELRQRSTFPWSVKNQARMHQRNHDAPYTSTEDAMSYWVEIETAVGAYLDADNQVRLVAPFGLEANVAGTITLNAKRPKPEVFRERIEQKGWLTHWPELNVVE</sequence>
<dbReference type="AlphaFoldDB" id="A4B9G5"/>
<organism evidence="1 2">
    <name type="scientific">Reinekea blandensis MED297</name>
    <dbReference type="NCBI Taxonomy" id="314283"/>
    <lineage>
        <taxon>Bacteria</taxon>
        <taxon>Pseudomonadati</taxon>
        <taxon>Pseudomonadota</taxon>
        <taxon>Gammaproteobacteria</taxon>
        <taxon>Oceanospirillales</taxon>
        <taxon>Saccharospirillaceae</taxon>
        <taxon>Reinekea</taxon>
    </lineage>
</organism>
<reference evidence="1 2" key="1">
    <citation type="submission" date="2006-02" db="EMBL/GenBank/DDBJ databases">
        <authorList>
            <person name="Pinhassi J."/>
            <person name="Pedros-Alio C."/>
            <person name="Ferriera S."/>
            <person name="Johnson J."/>
            <person name="Kravitz S."/>
            <person name="Halpern A."/>
            <person name="Remington K."/>
            <person name="Beeson K."/>
            <person name="Tran B."/>
            <person name="Rogers Y.-H."/>
            <person name="Friedman R."/>
            <person name="Venter J.C."/>
        </authorList>
    </citation>
    <scope>NUCLEOTIDE SEQUENCE [LARGE SCALE GENOMIC DNA]</scope>
    <source>
        <strain evidence="1 2">MED297</strain>
    </source>
</reference>
<dbReference type="Proteomes" id="UP000005953">
    <property type="component" value="Unassembled WGS sequence"/>
</dbReference>
<name>A4B9G5_9GAMM</name>
<dbReference type="PANTHER" id="PTHR39166:SF1">
    <property type="entry name" value="BLL1166 PROTEIN"/>
    <property type="match status" value="1"/>
</dbReference>
<dbReference type="OrthoDB" id="9805247at2"/>